<dbReference type="SUPFAM" id="SSF54862">
    <property type="entry name" value="4Fe-4S ferredoxins"/>
    <property type="match status" value="1"/>
</dbReference>
<dbReference type="GO" id="GO:0046872">
    <property type="term" value="F:metal ion binding"/>
    <property type="evidence" value="ECO:0007669"/>
    <property type="project" value="UniProtKB-KW"/>
</dbReference>
<keyword evidence="1" id="KW-0479">Metal-binding</keyword>
<evidence type="ECO:0000256" key="2">
    <source>
        <dbReference type="ARBA" id="ARBA00023004"/>
    </source>
</evidence>
<dbReference type="Pfam" id="PF00037">
    <property type="entry name" value="Fer4"/>
    <property type="match status" value="1"/>
</dbReference>
<dbReference type="PROSITE" id="PS00198">
    <property type="entry name" value="4FE4S_FER_1"/>
    <property type="match status" value="1"/>
</dbReference>
<dbReference type="PROSITE" id="PS51379">
    <property type="entry name" value="4FE4S_FER_2"/>
    <property type="match status" value="1"/>
</dbReference>
<keyword evidence="3" id="KW-0411">Iron-sulfur</keyword>
<evidence type="ECO:0000259" key="4">
    <source>
        <dbReference type="PROSITE" id="PS51379"/>
    </source>
</evidence>
<sequence>MMIQVNKNICPHNHVCPLIKMCPVGAILQDADGFPVIDYNLCIECGKCVRKCPMRAMEQIEGDKR</sequence>
<keyword evidence="2" id="KW-0408">Iron</keyword>
<protein>
    <submittedName>
        <fullName evidence="5">4Fe-4S ferredoxin</fullName>
    </submittedName>
</protein>
<reference evidence="5 6" key="1">
    <citation type="journal article" date="2016" name="Nat. Biotechnol.">
        <title>Measurement of bacterial replication rates in microbial communities.</title>
        <authorList>
            <person name="Brown C.T."/>
            <person name="Olm M.R."/>
            <person name="Thomas B.C."/>
            <person name="Banfield J.F."/>
        </authorList>
    </citation>
    <scope>NUCLEOTIDE SEQUENCE [LARGE SCALE GENOMIC DNA]</scope>
    <source>
        <strain evidence="5">45_41</strain>
    </source>
</reference>
<organism evidence="5 6">
    <name type="scientific">Bacteroides uniformis</name>
    <dbReference type="NCBI Taxonomy" id="820"/>
    <lineage>
        <taxon>Bacteria</taxon>
        <taxon>Pseudomonadati</taxon>
        <taxon>Bacteroidota</taxon>
        <taxon>Bacteroidia</taxon>
        <taxon>Bacteroidales</taxon>
        <taxon>Bacteroidaceae</taxon>
        <taxon>Bacteroides</taxon>
    </lineage>
</organism>
<gene>
    <name evidence="5" type="ORF">BHV79_12055</name>
</gene>
<name>A0A1Q6HZ97_BACUN</name>
<dbReference type="Gene3D" id="3.30.70.20">
    <property type="match status" value="1"/>
</dbReference>
<comment type="caution">
    <text evidence="5">The sequence shown here is derived from an EMBL/GenBank/DDBJ whole genome shotgun (WGS) entry which is preliminary data.</text>
</comment>
<dbReference type="InterPro" id="IPR017896">
    <property type="entry name" value="4Fe4S_Fe-S-bd"/>
</dbReference>
<evidence type="ECO:0000256" key="3">
    <source>
        <dbReference type="ARBA" id="ARBA00023014"/>
    </source>
</evidence>
<evidence type="ECO:0000313" key="6">
    <source>
        <dbReference type="Proteomes" id="UP000186549"/>
    </source>
</evidence>
<dbReference type="GO" id="GO:0051536">
    <property type="term" value="F:iron-sulfur cluster binding"/>
    <property type="evidence" value="ECO:0007669"/>
    <property type="project" value="UniProtKB-KW"/>
</dbReference>
<dbReference type="EMBL" id="MNQU01000238">
    <property type="protein sequence ID" value="OKZ31970.1"/>
    <property type="molecule type" value="Genomic_DNA"/>
</dbReference>
<dbReference type="Proteomes" id="UP000186549">
    <property type="component" value="Unassembled WGS sequence"/>
</dbReference>
<proteinExistence type="predicted"/>
<dbReference type="InterPro" id="IPR017900">
    <property type="entry name" value="4Fe4S_Fe_S_CS"/>
</dbReference>
<evidence type="ECO:0000256" key="1">
    <source>
        <dbReference type="ARBA" id="ARBA00022723"/>
    </source>
</evidence>
<evidence type="ECO:0000313" key="5">
    <source>
        <dbReference type="EMBL" id="OKZ31970.1"/>
    </source>
</evidence>
<feature type="domain" description="4Fe-4S ferredoxin-type" evidence="4">
    <location>
        <begin position="33"/>
        <end position="62"/>
    </location>
</feature>
<dbReference type="AlphaFoldDB" id="A0A1Q6HZ97"/>
<accession>A0A1Q6HZ97</accession>